<evidence type="ECO:0000256" key="1">
    <source>
        <dbReference type="ARBA" id="ARBA00004141"/>
    </source>
</evidence>
<dbReference type="NCBIfam" id="TIGR00908">
    <property type="entry name" value="2A0305"/>
    <property type="match status" value="1"/>
</dbReference>
<organism evidence="7 8">
    <name type="scientific">Desulforamulus aquiferis</name>
    <dbReference type="NCBI Taxonomy" id="1397668"/>
    <lineage>
        <taxon>Bacteria</taxon>
        <taxon>Bacillati</taxon>
        <taxon>Bacillota</taxon>
        <taxon>Clostridia</taxon>
        <taxon>Eubacteriales</taxon>
        <taxon>Peptococcaceae</taxon>
        <taxon>Desulforamulus</taxon>
    </lineage>
</organism>
<feature type="transmembrane region" description="Helical" evidence="5">
    <location>
        <begin position="25"/>
        <end position="43"/>
    </location>
</feature>
<dbReference type="GO" id="GO:0016020">
    <property type="term" value="C:membrane"/>
    <property type="evidence" value="ECO:0007669"/>
    <property type="project" value="UniProtKB-SubCell"/>
</dbReference>
<keyword evidence="8" id="KW-1185">Reference proteome</keyword>
<dbReference type="PANTHER" id="PTHR42770">
    <property type="entry name" value="AMINO ACID TRANSPORTER-RELATED"/>
    <property type="match status" value="1"/>
</dbReference>
<reference evidence="7" key="2">
    <citation type="submission" date="2023-03" db="EMBL/GenBank/DDBJ databases">
        <authorList>
            <person name="Zhang Z."/>
        </authorList>
    </citation>
    <scope>NUCLEOTIDE SEQUENCE</scope>
    <source>
        <strain evidence="7">DSA</strain>
    </source>
</reference>
<feature type="transmembrane region" description="Helical" evidence="5">
    <location>
        <begin position="159"/>
        <end position="182"/>
    </location>
</feature>
<protein>
    <submittedName>
        <fullName evidence="7">Ethanolamine permease</fullName>
    </submittedName>
</protein>
<proteinExistence type="predicted"/>
<evidence type="ECO:0000313" key="7">
    <source>
        <dbReference type="EMBL" id="MDO7788270.1"/>
    </source>
</evidence>
<feature type="transmembrane region" description="Helical" evidence="5">
    <location>
        <begin position="398"/>
        <end position="420"/>
    </location>
</feature>
<evidence type="ECO:0000256" key="5">
    <source>
        <dbReference type="SAM" id="Phobius"/>
    </source>
</evidence>
<keyword evidence="2 5" id="KW-0812">Transmembrane</keyword>
<evidence type="ECO:0000259" key="6">
    <source>
        <dbReference type="Pfam" id="PF00324"/>
    </source>
</evidence>
<dbReference type="GO" id="GO:0055085">
    <property type="term" value="P:transmembrane transport"/>
    <property type="evidence" value="ECO:0007669"/>
    <property type="project" value="InterPro"/>
</dbReference>
<feature type="transmembrane region" description="Helical" evidence="5">
    <location>
        <begin position="202"/>
        <end position="221"/>
    </location>
</feature>
<feature type="transmembrane region" description="Helical" evidence="5">
    <location>
        <begin position="242"/>
        <end position="266"/>
    </location>
</feature>
<feature type="transmembrane region" description="Helical" evidence="5">
    <location>
        <begin position="426"/>
        <end position="444"/>
    </location>
</feature>
<evidence type="ECO:0000256" key="3">
    <source>
        <dbReference type="ARBA" id="ARBA00022989"/>
    </source>
</evidence>
<comment type="subcellular location">
    <subcellularLocation>
        <location evidence="1">Membrane</location>
        <topology evidence="1">Multi-pass membrane protein</topology>
    </subcellularLocation>
</comment>
<feature type="transmembrane region" description="Helical" evidence="5">
    <location>
        <begin position="363"/>
        <end position="386"/>
    </location>
</feature>
<feature type="transmembrane region" description="Helical" evidence="5">
    <location>
        <begin position="55"/>
        <end position="88"/>
    </location>
</feature>
<feature type="transmembrane region" description="Helical" evidence="5">
    <location>
        <begin position="100"/>
        <end position="129"/>
    </location>
</feature>
<dbReference type="Proteomes" id="UP001172911">
    <property type="component" value="Unassembled WGS sequence"/>
</dbReference>
<keyword evidence="4 5" id="KW-0472">Membrane</keyword>
<feature type="transmembrane region" description="Helical" evidence="5">
    <location>
        <begin position="339"/>
        <end position="357"/>
    </location>
</feature>
<dbReference type="InterPro" id="IPR004841">
    <property type="entry name" value="AA-permease/SLC12A_dom"/>
</dbReference>
<evidence type="ECO:0000313" key="8">
    <source>
        <dbReference type="Proteomes" id="UP001172911"/>
    </source>
</evidence>
<evidence type="ECO:0000256" key="2">
    <source>
        <dbReference type="ARBA" id="ARBA00022692"/>
    </source>
</evidence>
<dbReference type="EMBL" id="JARPTC010000020">
    <property type="protein sequence ID" value="MDO7788270.1"/>
    <property type="molecule type" value="Genomic_DNA"/>
</dbReference>
<name>A0AAW7ZFL0_9FIRM</name>
<dbReference type="Pfam" id="PF00324">
    <property type="entry name" value="AA_permease"/>
    <property type="match status" value="1"/>
</dbReference>
<feature type="transmembrane region" description="Helical" evidence="5">
    <location>
        <begin position="294"/>
        <end position="318"/>
    </location>
</feature>
<accession>A0AAW7ZFL0</accession>
<comment type="caution">
    <text evidence="7">The sequence shown here is derived from an EMBL/GenBank/DDBJ whole genome shotgun (WGS) entry which is preliminary data.</text>
</comment>
<feature type="domain" description="Amino acid permease/ SLC12A" evidence="6">
    <location>
        <begin position="38"/>
        <end position="453"/>
    </location>
</feature>
<reference evidence="7" key="1">
    <citation type="journal article" date="2023" name="J. Hazard. Mater.">
        <title>Anaerobic biodegradation of pyrene and benzo[a]pyrene by a new sulfate-reducing Desulforamulus aquiferis strain DSA.</title>
        <authorList>
            <person name="Zhang Z."/>
            <person name="Sun J."/>
            <person name="Gong X."/>
            <person name="Wang C."/>
            <person name="Wang H."/>
        </authorList>
    </citation>
    <scope>NUCLEOTIDE SEQUENCE</scope>
    <source>
        <strain evidence="7">DSA</strain>
    </source>
</reference>
<sequence>MSDLATNINVNTNESQQLKRCAGPLLLWGLGVGYVISGDYFGWNFGIAAGGFWGLFIATILMAIMYITMCLTIAELATAIPFAGGAYAFGRSAMGPWGGYLAGIGVVLEYVLAPAVIVNGIVGYVNILIPGVPDWLWVIGFYGIFLAMNTLGAKTTLNFELAVTSIAIIGLAIFAVVGFSHFDMSRVWEIAPTAGNTEFLPMGWLGVWAAIPYAIWFFLAIEGLPLVSEECKNPAKDMPKGLITSIATLVITAFLVLFLAVGLGGAEAMGKSDSPLPEALALALGQAHWSVKGLALIGLAGLIASFNGIIFGYGRAIFALSRAGYLPRGLSKVHPRFRTPHVALLVGGAIGIVGAILGNGDVLIQIAVFGAVISYIMMMLSAIVLRKRQPNMERPYKVPFYPVTPYAALILAMIALFAGFFYAPKVILWTALVYAIFVAYFAFYSRHHLVAKAPEEEFAILKKAEEELG</sequence>
<dbReference type="PANTHER" id="PTHR42770:SF7">
    <property type="entry name" value="MEMBRANE PROTEIN"/>
    <property type="match status" value="1"/>
</dbReference>
<evidence type="ECO:0000256" key="4">
    <source>
        <dbReference type="ARBA" id="ARBA00023136"/>
    </source>
</evidence>
<dbReference type="PIRSF" id="PIRSF006060">
    <property type="entry name" value="AA_transporter"/>
    <property type="match status" value="1"/>
</dbReference>
<dbReference type="AlphaFoldDB" id="A0AAW7ZFL0"/>
<dbReference type="Gene3D" id="1.20.1740.10">
    <property type="entry name" value="Amino acid/polyamine transporter I"/>
    <property type="match status" value="1"/>
</dbReference>
<gene>
    <name evidence="7" type="primary">eat</name>
    <name evidence="7" type="ORF">P6N53_13645</name>
</gene>
<dbReference type="InterPro" id="IPR004757">
    <property type="entry name" value="EtNH_permease"/>
</dbReference>
<dbReference type="RefSeq" id="WP_304544056.1">
    <property type="nucleotide sequence ID" value="NZ_JARPTC010000020.1"/>
</dbReference>
<dbReference type="InterPro" id="IPR050367">
    <property type="entry name" value="APC_superfamily"/>
</dbReference>
<keyword evidence="3 5" id="KW-1133">Transmembrane helix</keyword>